<dbReference type="PROSITE" id="PS50110">
    <property type="entry name" value="RESPONSE_REGULATORY"/>
    <property type="match status" value="1"/>
</dbReference>
<sequence length="236" mass="27255">MFCVGICDDSQEARLHLRARLERVLEPHRDMDRVLEFSSGEGLLRWVENHPGELNLIFLDMEMGQLDGMETARRLRQIEESLPLVFVTGYTEHVFEGYTVGALGYLLKPVREDQLKEVLSRAAAALLREEEEVYLCRRGDVTYRIPRKKILYFTSDRRQVTCVTTEKHYTFYGKLDQVEEELKDSFVRIHQRYLVRTQAVQQISGSQVLVGGQTLPISRSCQQAAMIALTRASLEE</sequence>
<dbReference type="GO" id="GO:0000156">
    <property type="term" value="F:phosphorelay response regulator activity"/>
    <property type="evidence" value="ECO:0007669"/>
    <property type="project" value="InterPro"/>
</dbReference>
<keyword evidence="7" id="KW-1185">Reference proteome</keyword>
<dbReference type="GO" id="GO:0003677">
    <property type="term" value="F:DNA binding"/>
    <property type="evidence" value="ECO:0007669"/>
    <property type="project" value="UniProtKB-KW"/>
</dbReference>
<comment type="caution">
    <text evidence="6">The sequence shown here is derived from an EMBL/GenBank/DDBJ whole genome shotgun (WGS) entry which is preliminary data.</text>
</comment>
<keyword evidence="6" id="KW-0238">DNA-binding</keyword>
<dbReference type="PROSITE" id="PS50930">
    <property type="entry name" value="HTH_LYTTR"/>
    <property type="match status" value="1"/>
</dbReference>
<evidence type="ECO:0000313" key="7">
    <source>
        <dbReference type="Proteomes" id="UP000260649"/>
    </source>
</evidence>
<dbReference type="InterPro" id="IPR001789">
    <property type="entry name" value="Sig_transdc_resp-reg_receiver"/>
</dbReference>
<dbReference type="EMBL" id="QQRQ01000001">
    <property type="protein sequence ID" value="RFT07761.1"/>
    <property type="molecule type" value="Genomic_DNA"/>
</dbReference>
<dbReference type="RefSeq" id="WP_117141497.1">
    <property type="nucleotide sequence ID" value="NZ_CAKXKJ010000012.1"/>
</dbReference>
<gene>
    <name evidence="6" type="ORF">DV520_01115</name>
</gene>
<dbReference type="OrthoDB" id="9788600at2"/>
<dbReference type="InterPro" id="IPR007492">
    <property type="entry name" value="LytTR_DNA-bd_dom"/>
</dbReference>
<evidence type="ECO:0000256" key="3">
    <source>
        <dbReference type="PROSITE-ProRule" id="PRU00169"/>
    </source>
</evidence>
<dbReference type="PANTHER" id="PTHR37299:SF1">
    <property type="entry name" value="STAGE 0 SPORULATION PROTEIN A HOMOLOG"/>
    <property type="match status" value="1"/>
</dbReference>
<accession>A0A3E2B738</accession>
<dbReference type="SUPFAM" id="SSF52172">
    <property type="entry name" value="CheY-like"/>
    <property type="match status" value="1"/>
</dbReference>
<evidence type="ECO:0000259" key="5">
    <source>
        <dbReference type="PROSITE" id="PS50930"/>
    </source>
</evidence>
<proteinExistence type="predicted"/>
<reference evidence="6 7" key="1">
    <citation type="submission" date="2018-07" db="EMBL/GenBank/DDBJ databases">
        <title>GABA Modulating Bacteria of the Human Gut Microbiota.</title>
        <authorList>
            <person name="Strandwitz P."/>
            <person name="Kim K.H."/>
            <person name="Terekhova D."/>
            <person name="Liu J.K."/>
            <person name="Sharma A."/>
            <person name="Levering J."/>
            <person name="Mcdonald D."/>
            <person name="Dietrich D."/>
            <person name="Ramadhar T.R."/>
            <person name="Lekbua A."/>
            <person name="Mroue N."/>
            <person name="Liston C."/>
            <person name="Stewart E.J."/>
            <person name="Dubin M.J."/>
            <person name="Zengler K."/>
            <person name="Knight R."/>
            <person name="Gilbert J.A."/>
            <person name="Clardy J."/>
            <person name="Lewis K."/>
        </authorList>
    </citation>
    <scope>NUCLEOTIDE SEQUENCE [LARGE SCALE GENOMIC DNA]</scope>
    <source>
        <strain evidence="6 7">KLE1738</strain>
    </source>
</reference>
<evidence type="ECO:0000256" key="1">
    <source>
        <dbReference type="ARBA" id="ARBA00018672"/>
    </source>
</evidence>
<feature type="modified residue" description="4-aspartylphosphate" evidence="3">
    <location>
        <position position="60"/>
    </location>
</feature>
<feature type="domain" description="HTH LytTR-type" evidence="5">
    <location>
        <begin position="136"/>
        <end position="195"/>
    </location>
</feature>
<dbReference type="SMART" id="SM00448">
    <property type="entry name" value="REC"/>
    <property type="match status" value="1"/>
</dbReference>
<evidence type="ECO:0000259" key="4">
    <source>
        <dbReference type="PROSITE" id="PS50110"/>
    </source>
</evidence>
<dbReference type="Proteomes" id="UP000260649">
    <property type="component" value="Unassembled WGS sequence"/>
</dbReference>
<dbReference type="Pfam" id="PF04397">
    <property type="entry name" value="LytTR"/>
    <property type="match status" value="1"/>
</dbReference>
<organism evidence="6 7">
    <name type="scientific">Evtepia gabavorous</name>
    <dbReference type="NCBI Taxonomy" id="2211183"/>
    <lineage>
        <taxon>Bacteria</taxon>
        <taxon>Bacillati</taxon>
        <taxon>Bacillota</taxon>
        <taxon>Clostridia</taxon>
        <taxon>Eubacteriales</taxon>
        <taxon>Evtepia</taxon>
    </lineage>
</organism>
<evidence type="ECO:0000256" key="2">
    <source>
        <dbReference type="ARBA" id="ARBA00024867"/>
    </source>
</evidence>
<dbReference type="InterPro" id="IPR046947">
    <property type="entry name" value="LytR-like"/>
</dbReference>
<dbReference type="InterPro" id="IPR011006">
    <property type="entry name" value="CheY-like_superfamily"/>
</dbReference>
<dbReference type="Gene3D" id="3.40.50.2300">
    <property type="match status" value="1"/>
</dbReference>
<feature type="domain" description="Response regulatory" evidence="4">
    <location>
        <begin position="3"/>
        <end position="123"/>
    </location>
</feature>
<evidence type="ECO:0000313" key="6">
    <source>
        <dbReference type="EMBL" id="RFT07761.1"/>
    </source>
</evidence>
<comment type="function">
    <text evidence="2">May play the central regulatory role in sporulation. It may be an element of the effector pathway responsible for the activation of sporulation genes in response to nutritional stress. Spo0A may act in concert with spo0H (a sigma factor) to control the expression of some genes that are critical to the sporulation process.</text>
</comment>
<keyword evidence="3" id="KW-0597">Phosphoprotein</keyword>
<name>A0A3E2B738_9FIRM</name>
<dbReference type="PANTHER" id="PTHR37299">
    <property type="entry name" value="TRANSCRIPTIONAL REGULATOR-RELATED"/>
    <property type="match status" value="1"/>
</dbReference>
<dbReference type="GeneID" id="97994333"/>
<protein>
    <recommendedName>
        <fullName evidence="1">Stage 0 sporulation protein A homolog</fullName>
    </recommendedName>
</protein>
<dbReference type="AlphaFoldDB" id="A0A3E2B738"/>
<dbReference type="SMART" id="SM00850">
    <property type="entry name" value="LytTR"/>
    <property type="match status" value="1"/>
</dbReference>
<dbReference type="Pfam" id="PF00072">
    <property type="entry name" value="Response_reg"/>
    <property type="match status" value="1"/>
</dbReference>
<dbReference type="Gene3D" id="2.40.50.1020">
    <property type="entry name" value="LytTr DNA-binding domain"/>
    <property type="match status" value="1"/>
</dbReference>